<reference evidence="1" key="1">
    <citation type="submission" date="2024-03" db="EMBL/GenBank/DDBJ databases">
        <title>Diverse circular DNA viruses in blood, oral, and fecal samples of captive lemurs.</title>
        <authorList>
            <person name="Paietta E.N."/>
            <person name="Kraberger S."/>
            <person name="Lund M.C."/>
            <person name="Custer J.M."/>
            <person name="Vargas K.M."/>
            <person name="Ehmke E.E."/>
            <person name="Yoder A.D."/>
            <person name="Varsani A."/>
        </authorList>
    </citation>
    <scope>NUCLEOTIDE SEQUENCE</scope>
    <source>
        <strain evidence="1">Duke_28FS_1</strain>
    </source>
</reference>
<protein>
    <submittedName>
        <fullName evidence="1">Uncharacterized protein</fullName>
    </submittedName>
</protein>
<name>A0AAU8B7A2_9CAUD</name>
<sequence length="53" mass="6164">MFKDEVLEKIFAHQEMQKIPIGCQSTAVHVFQEVLEEIKERNPYGTISELLSE</sequence>
<evidence type="ECO:0000313" key="1">
    <source>
        <dbReference type="EMBL" id="XCD07481.1"/>
    </source>
</evidence>
<accession>A0AAU8B7A2</accession>
<organism evidence="1">
    <name type="scientific">Dulem virus 39</name>
    <dbReference type="NCBI Taxonomy" id="3145757"/>
    <lineage>
        <taxon>Viruses</taxon>
        <taxon>Duplodnaviria</taxon>
        <taxon>Heunggongvirae</taxon>
        <taxon>Uroviricota</taxon>
        <taxon>Caudoviricetes</taxon>
    </lineage>
</organism>
<dbReference type="EMBL" id="PP511791">
    <property type="protein sequence ID" value="XCD07481.1"/>
    <property type="molecule type" value="Genomic_DNA"/>
</dbReference>
<proteinExistence type="predicted"/>